<sequence length="513" mass="57113">MSSIDYVFYTLFYNMIDSYDYYVVLGCGYQYFFLSMALKARTVRTSMHELRSVLDKENIKMTMNSVERVRAFSAPGKALLAGGYLVLDPSYRSYVVALSARMHAVVKTSDLEQNAHFELKISSSQFNNDYWTYTLGAKDGYNILETDGKKNPFIEMVLFNLFNYFKPQQGKKILIEIFSDDGYHSQSNSVRKGNAYKEFSYHANSITKVPKTGLGSSAGLVTVLTTVLVSVFKSELDVQNNKDLQLIHGLAQVAHCQAQGKIGSGFDVAAATFGSIVYRRFAPELISGLPEHSDVNYSIKLRSLIDDTDWKISNTRVRLPDGLRLVMGDVNNGSETTKLVSKVKAWYTSNPSKGLEVYQNINSNNEKVMAALTEMDALNQKTPTAYSKLIEALDAQDEALINQSPELVKIRNAVNEIRNNFRQVTKESGADIEPPVQTALLDNCSKLKGVLTGVVPGAGGYDAIALIATEQSNLQLQTQGKKEFAAVTWLDLHQEDVGVKQENPVHYQNLVKL</sequence>
<comment type="catalytic activity">
    <reaction evidence="12">
        <text>(R)-5-phosphomevalonate + ATP = (R)-5-diphosphomevalonate + ADP</text>
        <dbReference type="Rhea" id="RHEA:16341"/>
        <dbReference type="ChEBI" id="CHEBI:30616"/>
        <dbReference type="ChEBI" id="CHEBI:57557"/>
        <dbReference type="ChEBI" id="CHEBI:58146"/>
        <dbReference type="ChEBI" id="CHEBI:456216"/>
        <dbReference type="EC" id="2.7.4.2"/>
    </reaction>
    <physiologicalReaction direction="left-to-right" evidence="12">
        <dbReference type="Rhea" id="RHEA:16342"/>
    </physiologicalReaction>
</comment>
<keyword evidence="14" id="KW-0472">Membrane</keyword>
<evidence type="ECO:0000256" key="7">
    <source>
        <dbReference type="ARBA" id="ARBA00022777"/>
    </source>
</evidence>
<name>C5DPU0_ZYGRC</name>
<keyword evidence="14" id="KW-1133">Transmembrane helix</keyword>
<keyword evidence="10 13" id="KW-0443">Lipid metabolism</keyword>
<dbReference type="InterPro" id="IPR014721">
    <property type="entry name" value="Ribsml_uS5_D2-typ_fold_subgr"/>
</dbReference>
<dbReference type="SUPFAM" id="SSF54211">
    <property type="entry name" value="Ribosomal protein S5 domain 2-like"/>
    <property type="match status" value="1"/>
</dbReference>
<dbReference type="GO" id="GO:0005777">
    <property type="term" value="C:peroxisome"/>
    <property type="evidence" value="ECO:0007669"/>
    <property type="project" value="TreeGrafter"/>
</dbReference>
<dbReference type="HOGENOM" id="CLU_022059_1_0_1"/>
<evidence type="ECO:0000256" key="3">
    <source>
        <dbReference type="ARBA" id="ARBA00012958"/>
    </source>
</evidence>
<evidence type="ECO:0000256" key="14">
    <source>
        <dbReference type="SAM" id="Phobius"/>
    </source>
</evidence>
<keyword evidence="9 13" id="KW-0752">Steroid biosynthesis</keyword>
<proteinExistence type="inferred from homology"/>
<evidence type="ECO:0000259" key="15">
    <source>
        <dbReference type="Pfam" id="PF00288"/>
    </source>
</evidence>
<dbReference type="GO" id="GO:0006696">
    <property type="term" value="P:ergosterol biosynthetic process"/>
    <property type="evidence" value="ECO:0007669"/>
    <property type="project" value="TreeGrafter"/>
</dbReference>
<keyword evidence="11 13" id="KW-0753">Steroid metabolism</keyword>
<dbReference type="GO" id="GO:0004631">
    <property type="term" value="F:phosphomevalonate kinase activity"/>
    <property type="evidence" value="ECO:0007669"/>
    <property type="project" value="UniProtKB-UniRule"/>
</dbReference>
<keyword evidence="7 13" id="KW-0418">Kinase</keyword>
<evidence type="ECO:0000256" key="6">
    <source>
        <dbReference type="ARBA" id="ARBA00022741"/>
    </source>
</evidence>
<dbReference type="GO" id="GO:0010142">
    <property type="term" value="P:farnesyl diphosphate biosynthetic process, mevalonate pathway"/>
    <property type="evidence" value="ECO:0007669"/>
    <property type="project" value="TreeGrafter"/>
</dbReference>
<organism evidence="16 17">
    <name type="scientific">Zygosaccharomyces rouxii (strain ATCC 2623 / CBS 732 / NBRC 1130 / NCYC 568 / NRRL Y-229)</name>
    <dbReference type="NCBI Taxonomy" id="559307"/>
    <lineage>
        <taxon>Eukaryota</taxon>
        <taxon>Fungi</taxon>
        <taxon>Dikarya</taxon>
        <taxon>Ascomycota</taxon>
        <taxon>Saccharomycotina</taxon>
        <taxon>Saccharomycetes</taxon>
        <taxon>Saccharomycetales</taxon>
        <taxon>Saccharomycetaceae</taxon>
        <taxon>Zygosaccharomyces</taxon>
    </lineage>
</organism>
<dbReference type="InterPro" id="IPR006204">
    <property type="entry name" value="GHMP_kinase_N_dom"/>
</dbReference>
<dbReference type="Gene3D" id="3.30.230.10">
    <property type="match status" value="1"/>
</dbReference>
<keyword evidence="8" id="KW-0067">ATP-binding</keyword>
<evidence type="ECO:0000256" key="10">
    <source>
        <dbReference type="ARBA" id="ARBA00023098"/>
    </source>
</evidence>
<evidence type="ECO:0000256" key="4">
    <source>
        <dbReference type="ARBA" id="ARBA00022516"/>
    </source>
</evidence>
<evidence type="ECO:0000256" key="8">
    <source>
        <dbReference type="ARBA" id="ARBA00022840"/>
    </source>
</evidence>
<dbReference type="InterPro" id="IPR035102">
    <property type="entry name" value="Phosphomevalonate_kinase"/>
</dbReference>
<feature type="transmembrane region" description="Helical" evidence="14">
    <location>
        <begin position="20"/>
        <end position="38"/>
    </location>
</feature>
<dbReference type="Proteomes" id="UP000008536">
    <property type="component" value="Chromosome A"/>
</dbReference>
<keyword evidence="17" id="KW-1185">Reference proteome</keyword>
<dbReference type="KEGG" id="zro:ZYRO0A06072g"/>
<keyword evidence="5 13" id="KW-0808">Transferase</keyword>
<dbReference type="EMBL" id="CU928173">
    <property type="protein sequence ID" value="CAR25701.1"/>
    <property type="molecule type" value="Genomic_DNA"/>
</dbReference>
<dbReference type="EC" id="2.7.4.2" evidence="3 13"/>
<dbReference type="Pfam" id="PF00288">
    <property type="entry name" value="GHMP_kinases_N"/>
    <property type="match status" value="1"/>
</dbReference>
<evidence type="ECO:0000256" key="2">
    <source>
        <dbReference type="ARBA" id="ARBA00006495"/>
    </source>
</evidence>
<dbReference type="InParanoid" id="C5DPU0"/>
<evidence type="ECO:0000256" key="1">
    <source>
        <dbReference type="ARBA" id="ARBA00005017"/>
    </source>
</evidence>
<dbReference type="PIRSF" id="PIRSF017288">
    <property type="entry name" value="PMK_GHMP_euk"/>
    <property type="match status" value="1"/>
</dbReference>
<dbReference type="GO" id="GO:0019287">
    <property type="term" value="P:isopentenyl diphosphate biosynthetic process, mevalonate pathway"/>
    <property type="evidence" value="ECO:0007669"/>
    <property type="project" value="UniProtKB-UniRule"/>
</dbReference>
<dbReference type="InterPro" id="IPR016005">
    <property type="entry name" value="Erg8"/>
</dbReference>
<evidence type="ECO:0000256" key="11">
    <source>
        <dbReference type="ARBA" id="ARBA00023221"/>
    </source>
</evidence>
<dbReference type="NCBIfam" id="TIGR01219">
    <property type="entry name" value="Pmev_kin_ERG8"/>
    <property type="match status" value="1"/>
</dbReference>
<keyword evidence="14" id="KW-0812">Transmembrane</keyword>
<feature type="domain" description="GHMP kinase N-terminal" evidence="15">
    <location>
        <begin position="207"/>
        <end position="274"/>
    </location>
</feature>
<comment type="pathway">
    <text evidence="1 13">Isoprenoid biosynthesis; isopentenyl diphosphate biosynthesis via mevalonate pathway; isopentenyl diphosphate from (R)-mevalonate: step 2/3.</text>
</comment>
<accession>C5DPU0</accession>
<reference evidence="16 17" key="1">
    <citation type="journal article" date="2009" name="Genome Res.">
        <title>Comparative genomics of protoploid Saccharomycetaceae.</title>
        <authorList>
            <consortium name="The Genolevures Consortium"/>
            <person name="Souciet J.-L."/>
            <person name="Dujon B."/>
            <person name="Gaillardin C."/>
            <person name="Johnston M."/>
            <person name="Baret P.V."/>
            <person name="Cliften P."/>
            <person name="Sherman D.J."/>
            <person name="Weissenbach J."/>
            <person name="Westhof E."/>
            <person name="Wincker P."/>
            <person name="Jubin C."/>
            <person name="Poulain J."/>
            <person name="Barbe V."/>
            <person name="Segurens B."/>
            <person name="Artiguenave F."/>
            <person name="Anthouard V."/>
            <person name="Vacherie B."/>
            <person name="Val M.-E."/>
            <person name="Fulton R.S."/>
            <person name="Minx P."/>
            <person name="Wilson R."/>
            <person name="Durrens P."/>
            <person name="Jean G."/>
            <person name="Marck C."/>
            <person name="Martin T."/>
            <person name="Nikolski M."/>
            <person name="Rolland T."/>
            <person name="Seret M.-L."/>
            <person name="Casaregola S."/>
            <person name="Despons L."/>
            <person name="Fairhead C."/>
            <person name="Fischer G."/>
            <person name="Lafontaine I."/>
            <person name="Leh V."/>
            <person name="Lemaire M."/>
            <person name="de Montigny J."/>
            <person name="Neuveglise C."/>
            <person name="Thierry A."/>
            <person name="Blanc-Lenfle I."/>
            <person name="Bleykasten C."/>
            <person name="Diffels J."/>
            <person name="Fritsch E."/>
            <person name="Frangeul L."/>
            <person name="Goeffon A."/>
            <person name="Jauniaux N."/>
            <person name="Kachouri-Lafond R."/>
            <person name="Payen C."/>
            <person name="Potier S."/>
            <person name="Pribylova L."/>
            <person name="Ozanne C."/>
            <person name="Richard G.-F."/>
            <person name="Sacerdot C."/>
            <person name="Straub M.-L."/>
            <person name="Talla E."/>
        </authorList>
    </citation>
    <scope>NUCLEOTIDE SEQUENCE [LARGE SCALE GENOMIC DNA]</scope>
    <source>
        <strain evidence="16 17">ATCC 2623 / CBS 732 / BCRC 21506 / NBRC 1130 / NCYC 568 / NRRL Y-229</strain>
    </source>
</reference>
<dbReference type="GO" id="GO:0005524">
    <property type="term" value="F:ATP binding"/>
    <property type="evidence" value="ECO:0007669"/>
    <property type="project" value="UniProtKB-UniRule"/>
</dbReference>
<keyword evidence="4 13" id="KW-0444">Lipid biosynthesis</keyword>
<evidence type="ECO:0000256" key="12">
    <source>
        <dbReference type="ARBA" id="ARBA00029326"/>
    </source>
</evidence>
<dbReference type="AlphaFoldDB" id="C5DPU0"/>
<dbReference type="UniPathway" id="UPA00057">
    <property type="reaction ID" value="UER00099"/>
</dbReference>
<evidence type="ECO:0000256" key="5">
    <source>
        <dbReference type="ARBA" id="ARBA00022679"/>
    </source>
</evidence>
<comment type="similarity">
    <text evidence="2 13">Belongs to the GHMP kinase family. Mevalonate kinase subfamily.</text>
</comment>
<dbReference type="FunFam" id="3.30.230.10:FF:000101">
    <property type="entry name" value="Phosphomevalonate kinase"/>
    <property type="match status" value="1"/>
</dbReference>
<keyword evidence="6" id="KW-0547">Nucleotide-binding</keyword>
<evidence type="ECO:0000313" key="17">
    <source>
        <dbReference type="Proteomes" id="UP000008536"/>
    </source>
</evidence>
<evidence type="ECO:0000256" key="13">
    <source>
        <dbReference type="PIRNR" id="PIRNR017288"/>
    </source>
</evidence>
<dbReference type="InterPro" id="IPR020568">
    <property type="entry name" value="Ribosomal_Su5_D2-typ_SF"/>
</dbReference>
<dbReference type="FunCoup" id="C5DPU0">
    <property type="interactions" value="131"/>
</dbReference>
<protein>
    <recommendedName>
        <fullName evidence="3 13">Phosphomevalonate kinase</fullName>
        <ecNumber evidence="3 13">2.7.4.2</ecNumber>
    </recommendedName>
</protein>
<dbReference type="PANTHER" id="PTHR31814">
    <property type="match status" value="1"/>
</dbReference>
<evidence type="ECO:0000313" key="16">
    <source>
        <dbReference type="EMBL" id="CAR25701.1"/>
    </source>
</evidence>
<dbReference type="STRING" id="559307.C5DPU0"/>
<dbReference type="PANTHER" id="PTHR31814:SF2">
    <property type="entry name" value="PHOSPHOMEVALONATE KINASE"/>
    <property type="match status" value="1"/>
</dbReference>
<evidence type="ECO:0000256" key="9">
    <source>
        <dbReference type="ARBA" id="ARBA00022955"/>
    </source>
</evidence>
<gene>
    <name evidence="16" type="ordered locus">ZYRO0A06072g</name>
</gene>